<dbReference type="InterPro" id="IPR012919">
    <property type="entry name" value="SUN_dom"/>
</dbReference>
<comment type="subcellular location">
    <subcellularLocation>
        <location evidence="1">Membrane</location>
    </subcellularLocation>
</comment>
<dbReference type="PANTHER" id="PTHR12911">
    <property type="entry name" value="SAD1/UNC-84-LIKE PROTEIN-RELATED"/>
    <property type="match status" value="1"/>
</dbReference>
<accession>A0A074WFD3</accession>
<feature type="compositionally biased region" description="Low complexity" evidence="5">
    <location>
        <begin position="96"/>
        <end position="115"/>
    </location>
</feature>
<dbReference type="STRING" id="1043004.A0A074WFD3"/>
<evidence type="ECO:0000256" key="5">
    <source>
        <dbReference type="SAM" id="MobiDB-lite"/>
    </source>
</evidence>
<dbReference type="Pfam" id="PF07738">
    <property type="entry name" value="Sad1_UNC"/>
    <property type="match status" value="1"/>
</dbReference>
<dbReference type="GO" id="GO:0043495">
    <property type="term" value="F:protein-membrane adaptor activity"/>
    <property type="evidence" value="ECO:0007669"/>
    <property type="project" value="TreeGrafter"/>
</dbReference>
<keyword evidence="3" id="KW-1133">Transmembrane helix</keyword>
<keyword evidence="4" id="KW-0472">Membrane</keyword>
<dbReference type="HOGENOM" id="CLU_404879_0_0_1"/>
<feature type="compositionally biased region" description="Acidic residues" evidence="5">
    <location>
        <begin position="133"/>
        <end position="142"/>
    </location>
</feature>
<organism evidence="7 8">
    <name type="scientific">Aureobasidium namibiae CBS 147.97</name>
    <dbReference type="NCBI Taxonomy" id="1043004"/>
    <lineage>
        <taxon>Eukaryota</taxon>
        <taxon>Fungi</taxon>
        <taxon>Dikarya</taxon>
        <taxon>Ascomycota</taxon>
        <taxon>Pezizomycotina</taxon>
        <taxon>Dothideomycetes</taxon>
        <taxon>Dothideomycetidae</taxon>
        <taxon>Dothideales</taxon>
        <taxon>Saccotheciaceae</taxon>
        <taxon>Aureobasidium</taxon>
    </lineage>
</organism>
<evidence type="ECO:0000256" key="1">
    <source>
        <dbReference type="ARBA" id="ARBA00004370"/>
    </source>
</evidence>
<keyword evidence="8" id="KW-1185">Reference proteome</keyword>
<feature type="compositionally biased region" description="Polar residues" evidence="5">
    <location>
        <begin position="164"/>
        <end position="185"/>
    </location>
</feature>
<evidence type="ECO:0000256" key="4">
    <source>
        <dbReference type="ARBA" id="ARBA00023136"/>
    </source>
</evidence>
<evidence type="ECO:0000256" key="2">
    <source>
        <dbReference type="ARBA" id="ARBA00022692"/>
    </source>
</evidence>
<dbReference type="PANTHER" id="PTHR12911:SF8">
    <property type="entry name" value="KLAROID PROTEIN-RELATED"/>
    <property type="match status" value="1"/>
</dbReference>
<sequence>MSATPAAPSVAGSRKPRPKTPKALPAVPTGLSHAYGAVGKVELSTQLEDRSGNAGGFAARFLADRGAAVNRDIGDAIIPDPLPAPPANTTKGPAISRPATTRPVTSRSSVATTSVKSTRKITTPYYLRPEANDTSEDYDSEDGNQHAGFTAPGGSLFRRAPSTGAGSFTDLDTQFSYEASMPPSTRSRRVAEIRPPPTTQEREAARPWRVSVFFETLHRRWQNFEFPWDKFSPQIGKICLALLTAFALLFLLGPSRCSNLLEKGSNACFKAGEYALSPFSYLGRRAFGSGNDGFSRRIQTLELDMQGVRNQVRGLNAEEIERVRSILPEQIMVRKNPETGELEFPPGFWRAIDAKLDQRDNGNIWDHFVQTNQKKLEQHAQDIVQKTLEHQKIISKDDLAAAVSENHAKFQEHFSAQLRAFETSVRKSAEVTARRTVSDIIKELPDSKGSTQLHSLALANIARNTELRLRSVNYFSHTLGATVHPKYTSPTHPRQLGGLWQWVNRNLYDYQGRGHPSPFRVLTPWEEPSDCWCAAASNDKGKAQIGVIIPRAMNPTSITIEHMPSTGTLDIGAAPKEFEVWVRSRAGEDTSQLHDSHLGCGEAPESGLVCIGKASYDIHALNHVQNFDLEGVDGAIGFVDFAIIRIINNWGQDWTCIYRIRLHGEPEPADNKGDISEEL</sequence>
<name>A0A074WFD3_9PEZI</name>
<evidence type="ECO:0000259" key="6">
    <source>
        <dbReference type="PROSITE" id="PS51469"/>
    </source>
</evidence>
<feature type="domain" description="SUN" evidence="6">
    <location>
        <begin position="480"/>
        <end position="667"/>
    </location>
</feature>
<dbReference type="InterPro" id="IPR045119">
    <property type="entry name" value="SUN1-5"/>
</dbReference>
<dbReference type="EMBL" id="KL584713">
    <property type="protein sequence ID" value="KEQ71805.1"/>
    <property type="molecule type" value="Genomic_DNA"/>
</dbReference>
<reference evidence="7 8" key="1">
    <citation type="journal article" date="2014" name="BMC Genomics">
        <title>Genome sequencing of four Aureobasidium pullulans varieties: biotechnological potential, stress tolerance, and description of new species.</title>
        <authorList>
            <person name="Gostin Ar C."/>
            <person name="Ohm R.A."/>
            <person name="Kogej T."/>
            <person name="Sonjak S."/>
            <person name="Turk M."/>
            <person name="Zajc J."/>
            <person name="Zalar P."/>
            <person name="Grube M."/>
            <person name="Sun H."/>
            <person name="Han J."/>
            <person name="Sharma A."/>
            <person name="Chiniquy J."/>
            <person name="Ngan C.Y."/>
            <person name="Lipzen A."/>
            <person name="Barry K."/>
            <person name="Grigoriev I.V."/>
            <person name="Gunde-Cimerman N."/>
        </authorList>
    </citation>
    <scope>NUCLEOTIDE SEQUENCE [LARGE SCALE GENOMIC DNA]</scope>
    <source>
        <strain evidence="7 8">CBS 147.97</strain>
    </source>
</reference>
<dbReference type="OrthoDB" id="342281at2759"/>
<dbReference type="GO" id="GO:0034993">
    <property type="term" value="C:meiotic nuclear membrane microtubule tethering complex"/>
    <property type="evidence" value="ECO:0007669"/>
    <property type="project" value="TreeGrafter"/>
</dbReference>
<gene>
    <name evidence="7" type="ORF">M436DRAFT_83401</name>
</gene>
<protein>
    <recommendedName>
        <fullName evidence="6">SUN domain-containing protein</fullName>
    </recommendedName>
</protein>
<dbReference type="RefSeq" id="XP_013426052.1">
    <property type="nucleotide sequence ID" value="XM_013570598.1"/>
</dbReference>
<dbReference type="AlphaFoldDB" id="A0A074WFD3"/>
<feature type="region of interest" description="Disordered" evidence="5">
    <location>
        <begin position="1"/>
        <end position="31"/>
    </location>
</feature>
<keyword evidence="2" id="KW-0812">Transmembrane</keyword>
<evidence type="ECO:0000313" key="7">
    <source>
        <dbReference type="EMBL" id="KEQ71805.1"/>
    </source>
</evidence>
<dbReference type="GeneID" id="25417176"/>
<evidence type="ECO:0000256" key="3">
    <source>
        <dbReference type="ARBA" id="ARBA00022989"/>
    </source>
</evidence>
<feature type="region of interest" description="Disordered" evidence="5">
    <location>
        <begin position="79"/>
        <end position="115"/>
    </location>
</feature>
<proteinExistence type="predicted"/>
<feature type="region of interest" description="Disordered" evidence="5">
    <location>
        <begin position="130"/>
        <end position="202"/>
    </location>
</feature>
<dbReference type="Gene3D" id="2.60.120.260">
    <property type="entry name" value="Galactose-binding domain-like"/>
    <property type="match status" value="1"/>
</dbReference>
<evidence type="ECO:0000313" key="8">
    <source>
        <dbReference type="Proteomes" id="UP000027730"/>
    </source>
</evidence>
<dbReference type="PROSITE" id="PS51469">
    <property type="entry name" value="SUN"/>
    <property type="match status" value="1"/>
</dbReference>
<dbReference type="Proteomes" id="UP000027730">
    <property type="component" value="Unassembled WGS sequence"/>
</dbReference>